<evidence type="ECO:0000256" key="2">
    <source>
        <dbReference type="PROSITE-ProRule" id="PRU00703"/>
    </source>
</evidence>
<comment type="caution">
    <text evidence="5">The sequence shown here is derived from an EMBL/GenBank/DDBJ whole genome shotgun (WGS) entry which is preliminary data.</text>
</comment>
<dbReference type="Proteomes" id="UP001596037">
    <property type="component" value="Unassembled WGS sequence"/>
</dbReference>
<protein>
    <submittedName>
        <fullName evidence="5">DegT/DnrJ/EryC1/StrS family aminotransferase</fullName>
    </submittedName>
</protein>
<comment type="similarity">
    <text evidence="1 3">Belongs to the DegT/DnrJ/EryC1 family.</text>
</comment>
<dbReference type="InterPro" id="IPR015424">
    <property type="entry name" value="PyrdxlP-dep_Trfase"/>
</dbReference>
<dbReference type="GO" id="GO:0008483">
    <property type="term" value="F:transaminase activity"/>
    <property type="evidence" value="ECO:0007669"/>
    <property type="project" value="UniProtKB-KW"/>
</dbReference>
<evidence type="ECO:0000256" key="3">
    <source>
        <dbReference type="RuleBase" id="RU004508"/>
    </source>
</evidence>
<accession>A0ABW0NFR2</accession>
<dbReference type="Gene3D" id="3.90.1150.10">
    <property type="entry name" value="Aspartate Aminotransferase, domain 1"/>
    <property type="match status" value="1"/>
</dbReference>
<dbReference type="InterPro" id="IPR000653">
    <property type="entry name" value="DegT/StrS_aminotransferase"/>
</dbReference>
<dbReference type="SUPFAM" id="SSF54631">
    <property type="entry name" value="CBS-domain pair"/>
    <property type="match status" value="1"/>
</dbReference>
<dbReference type="InterPro" id="IPR046342">
    <property type="entry name" value="CBS_dom_sf"/>
</dbReference>
<dbReference type="CDD" id="cd00616">
    <property type="entry name" value="AHBA_syn"/>
    <property type="match status" value="1"/>
</dbReference>
<reference evidence="6" key="1">
    <citation type="journal article" date="2019" name="Int. J. Syst. Evol. Microbiol.">
        <title>The Global Catalogue of Microorganisms (GCM) 10K type strain sequencing project: providing services to taxonomists for standard genome sequencing and annotation.</title>
        <authorList>
            <consortium name="The Broad Institute Genomics Platform"/>
            <consortium name="The Broad Institute Genome Sequencing Center for Infectious Disease"/>
            <person name="Wu L."/>
            <person name="Ma J."/>
        </authorList>
    </citation>
    <scope>NUCLEOTIDE SEQUENCE [LARGE SCALE GENOMIC DNA]</scope>
    <source>
        <strain evidence="6">CCUG 57401</strain>
    </source>
</reference>
<dbReference type="Pfam" id="PF00571">
    <property type="entry name" value="CBS"/>
    <property type="match status" value="2"/>
</dbReference>
<sequence length="505" mass="55220">MPTETPDNVRRLLVPPSMPWRDAVARMDEEAQGILLVVDGKGALLRTITDGDLRRAVLACVSEQATLADLPGPAQPVAVREDAGIDVVRGLMEQHRILHVPVLDAGGRPVDLVHGRELASRIWLSSPHLGEEETAFVEDAFRTNWIAPLGPHVDGFERELAAHVGIGHAAAVSSGTAAIHLALILLGVQRGDTVFCSSLTFVGSCNPILYCGAQPVFIDSEPGSWNMSPAALERALEWAKRANRLPRCVILVDLYGQSADMDALLPLCERYGVPVLEDAAESLGARYKGRASGTFGRIGVYSFNGNKIITTSGGGMLVADDLALMDRARKLATQAREPAPHYEHVEMGFNYRMSNVLAGIGRGQLRVLDERVAQRRRVFERYREAFADRPQVQWMPEPAGSHSTRWLTCFMLAGGQAQRRRDQVLKSLERHSIEARPVWKPMHLQPLFRGAPYFAHDEGSDVAASLFDAGICLPSGSNLTDAQIGHVIEHLQRALSVAEEQRAPS</sequence>
<dbReference type="PANTHER" id="PTHR30244">
    <property type="entry name" value="TRANSAMINASE"/>
    <property type="match status" value="1"/>
</dbReference>
<dbReference type="EMBL" id="JBHSMF010000009">
    <property type="protein sequence ID" value="MFC5498807.1"/>
    <property type="molecule type" value="Genomic_DNA"/>
</dbReference>
<dbReference type="SMART" id="SM00116">
    <property type="entry name" value="CBS"/>
    <property type="match status" value="2"/>
</dbReference>
<name>A0ABW0NFR2_9BURK</name>
<evidence type="ECO:0000259" key="4">
    <source>
        <dbReference type="PROSITE" id="PS51371"/>
    </source>
</evidence>
<evidence type="ECO:0000313" key="6">
    <source>
        <dbReference type="Proteomes" id="UP001596037"/>
    </source>
</evidence>
<dbReference type="Gene3D" id="3.40.640.10">
    <property type="entry name" value="Type I PLP-dependent aspartate aminotransferase-like (Major domain)"/>
    <property type="match status" value="1"/>
</dbReference>
<dbReference type="InterPro" id="IPR000644">
    <property type="entry name" value="CBS_dom"/>
</dbReference>
<evidence type="ECO:0000313" key="5">
    <source>
        <dbReference type="EMBL" id="MFC5498807.1"/>
    </source>
</evidence>
<organism evidence="5 6">
    <name type="scientific">Caenimonas terrae</name>
    <dbReference type="NCBI Taxonomy" id="696074"/>
    <lineage>
        <taxon>Bacteria</taxon>
        <taxon>Pseudomonadati</taxon>
        <taxon>Pseudomonadota</taxon>
        <taxon>Betaproteobacteria</taxon>
        <taxon>Burkholderiales</taxon>
        <taxon>Comamonadaceae</taxon>
        <taxon>Caenimonas</taxon>
    </lineage>
</organism>
<dbReference type="Pfam" id="PF01041">
    <property type="entry name" value="DegT_DnrJ_EryC1"/>
    <property type="match status" value="1"/>
</dbReference>
<dbReference type="SUPFAM" id="SSF53383">
    <property type="entry name" value="PLP-dependent transferases"/>
    <property type="match status" value="1"/>
</dbReference>
<keyword evidence="5" id="KW-0032">Aminotransferase</keyword>
<keyword evidence="3" id="KW-0663">Pyridoxal phosphate</keyword>
<dbReference type="InterPro" id="IPR015421">
    <property type="entry name" value="PyrdxlP-dep_Trfase_major"/>
</dbReference>
<gene>
    <name evidence="5" type="ORF">ACFPOE_14765</name>
</gene>
<keyword evidence="6" id="KW-1185">Reference proteome</keyword>
<dbReference type="PROSITE" id="PS51371">
    <property type="entry name" value="CBS"/>
    <property type="match status" value="1"/>
</dbReference>
<keyword evidence="2" id="KW-0129">CBS domain</keyword>
<dbReference type="RefSeq" id="WP_376850885.1">
    <property type="nucleotide sequence ID" value="NZ_JBHSMF010000009.1"/>
</dbReference>
<keyword evidence="5" id="KW-0808">Transferase</keyword>
<feature type="domain" description="CBS" evidence="4">
    <location>
        <begin position="71"/>
        <end position="132"/>
    </location>
</feature>
<evidence type="ECO:0000256" key="1">
    <source>
        <dbReference type="ARBA" id="ARBA00037999"/>
    </source>
</evidence>
<dbReference type="PANTHER" id="PTHR30244:SF34">
    <property type="entry name" value="DTDP-4-AMINO-4,6-DIDEOXYGALACTOSE TRANSAMINASE"/>
    <property type="match status" value="1"/>
</dbReference>
<dbReference type="Gene3D" id="3.10.580.10">
    <property type="entry name" value="CBS-domain"/>
    <property type="match status" value="1"/>
</dbReference>
<proteinExistence type="inferred from homology"/>
<dbReference type="InterPro" id="IPR015422">
    <property type="entry name" value="PyrdxlP-dep_Trfase_small"/>
</dbReference>